<comment type="subcellular location">
    <subcellularLocation>
        <location evidence="1">Secreted</location>
    </subcellularLocation>
</comment>
<evidence type="ECO:0000313" key="6">
    <source>
        <dbReference type="Proteomes" id="UP001066276"/>
    </source>
</evidence>
<dbReference type="InterPro" id="IPR013783">
    <property type="entry name" value="Ig-like_fold"/>
</dbReference>
<dbReference type="InterPro" id="IPR011625">
    <property type="entry name" value="A2M_N_BRD"/>
</dbReference>
<evidence type="ECO:0000256" key="1">
    <source>
        <dbReference type="ARBA" id="ARBA00004613"/>
    </source>
</evidence>
<dbReference type="FunFam" id="2.60.40.10:FF:000155">
    <property type="entry name" value="complement C3 isoform X1"/>
    <property type="match status" value="1"/>
</dbReference>
<dbReference type="InterPro" id="IPR018081">
    <property type="entry name" value="Anaphylatoxin_comp_syst"/>
</dbReference>
<dbReference type="Gene3D" id="2.60.40.1940">
    <property type="match status" value="1"/>
</dbReference>
<dbReference type="Pfam" id="PF07703">
    <property type="entry name" value="A2M_BRD"/>
    <property type="match status" value="1"/>
</dbReference>
<organism evidence="5 6">
    <name type="scientific">Pleurodeles waltl</name>
    <name type="common">Iberian ribbed newt</name>
    <dbReference type="NCBI Taxonomy" id="8319"/>
    <lineage>
        <taxon>Eukaryota</taxon>
        <taxon>Metazoa</taxon>
        <taxon>Chordata</taxon>
        <taxon>Craniata</taxon>
        <taxon>Vertebrata</taxon>
        <taxon>Euteleostomi</taxon>
        <taxon>Amphibia</taxon>
        <taxon>Batrachia</taxon>
        <taxon>Caudata</taxon>
        <taxon>Salamandroidea</taxon>
        <taxon>Salamandridae</taxon>
        <taxon>Pleurodelinae</taxon>
        <taxon>Pleurodeles</taxon>
    </lineage>
</organism>
<dbReference type="Gene3D" id="1.20.50.70">
    <property type="match status" value="1"/>
</dbReference>
<dbReference type="Gene3D" id="2.60.40.1930">
    <property type="match status" value="2"/>
</dbReference>
<dbReference type="InterPro" id="IPR040839">
    <property type="entry name" value="MG4"/>
</dbReference>
<dbReference type="PANTHER" id="PTHR11412">
    <property type="entry name" value="MACROGLOBULIN / COMPLEMENT"/>
    <property type="match status" value="1"/>
</dbReference>
<dbReference type="InterPro" id="IPR008930">
    <property type="entry name" value="Terpenoid_cyclase/PrenylTrfase"/>
</dbReference>
<dbReference type="EMBL" id="JANPWB010000010">
    <property type="protein sequence ID" value="KAJ1134675.1"/>
    <property type="molecule type" value="Genomic_DNA"/>
</dbReference>
<dbReference type="Gene3D" id="2.20.130.20">
    <property type="match status" value="1"/>
</dbReference>
<dbReference type="InterPro" id="IPR047565">
    <property type="entry name" value="Alpha-macroglob_thiol-ester_cl"/>
</dbReference>
<dbReference type="InterPro" id="IPR019742">
    <property type="entry name" value="MacrogloblnA2_CS"/>
</dbReference>
<dbReference type="SUPFAM" id="SSF47686">
    <property type="entry name" value="Anaphylotoxins (complement system)"/>
    <property type="match status" value="1"/>
</dbReference>
<evidence type="ECO:0000256" key="2">
    <source>
        <dbReference type="ARBA" id="ARBA00022525"/>
    </source>
</evidence>
<dbReference type="SMART" id="SM00104">
    <property type="entry name" value="ANATO"/>
    <property type="match status" value="1"/>
</dbReference>
<dbReference type="InterPro" id="IPR000020">
    <property type="entry name" value="Anaphylatoxin/fibulin"/>
</dbReference>
<name>A0AAV7Q958_PLEWA</name>
<dbReference type="Gene3D" id="2.60.120.1540">
    <property type="match status" value="1"/>
</dbReference>
<keyword evidence="6" id="KW-1185">Reference proteome</keyword>
<dbReference type="PROSITE" id="PS01178">
    <property type="entry name" value="ANAPHYLATOXIN_2"/>
    <property type="match status" value="1"/>
</dbReference>
<dbReference type="Pfam" id="PF07678">
    <property type="entry name" value="TED_complement"/>
    <property type="match status" value="1"/>
</dbReference>
<reference evidence="5" key="1">
    <citation type="journal article" date="2022" name="bioRxiv">
        <title>Sequencing and chromosome-scale assembly of the giantPleurodeles waltlgenome.</title>
        <authorList>
            <person name="Brown T."/>
            <person name="Elewa A."/>
            <person name="Iarovenko S."/>
            <person name="Subramanian E."/>
            <person name="Araus A.J."/>
            <person name="Petzold A."/>
            <person name="Susuki M."/>
            <person name="Suzuki K.-i.T."/>
            <person name="Hayashi T."/>
            <person name="Toyoda A."/>
            <person name="Oliveira C."/>
            <person name="Osipova E."/>
            <person name="Leigh N.D."/>
            <person name="Simon A."/>
            <person name="Yun M.H."/>
        </authorList>
    </citation>
    <scope>NUCLEOTIDE SEQUENCE</scope>
    <source>
        <strain evidence="5">20211129_DDA</strain>
        <tissue evidence="5">Liver</tissue>
    </source>
</reference>
<keyword evidence="3" id="KW-1015">Disulfide bond</keyword>
<dbReference type="InterPro" id="IPR050473">
    <property type="entry name" value="A2M/Complement_sys"/>
</dbReference>
<dbReference type="GO" id="GO:0006956">
    <property type="term" value="P:complement activation"/>
    <property type="evidence" value="ECO:0007669"/>
    <property type="project" value="TreeGrafter"/>
</dbReference>
<dbReference type="GO" id="GO:0005615">
    <property type="term" value="C:extracellular space"/>
    <property type="evidence" value="ECO:0007669"/>
    <property type="project" value="InterPro"/>
</dbReference>
<dbReference type="SMART" id="SM01359">
    <property type="entry name" value="A2M_N_2"/>
    <property type="match status" value="1"/>
</dbReference>
<dbReference type="Pfam" id="PF00207">
    <property type="entry name" value="A2M"/>
    <property type="match status" value="1"/>
</dbReference>
<dbReference type="SMART" id="SM01419">
    <property type="entry name" value="Thiol-ester_cl"/>
    <property type="match status" value="1"/>
</dbReference>
<dbReference type="AlphaFoldDB" id="A0AAV7Q958"/>
<dbReference type="PANTHER" id="PTHR11412:SF86">
    <property type="entry name" value="COMPLEMENT C4-A-RELATED"/>
    <property type="match status" value="1"/>
</dbReference>
<dbReference type="GO" id="GO:0004866">
    <property type="term" value="F:endopeptidase inhibitor activity"/>
    <property type="evidence" value="ECO:0007669"/>
    <property type="project" value="InterPro"/>
</dbReference>
<sequence>MMRPVQESIIVNVYNAQGLRVKKLEIYSKNGIINEQLTIPDISEPGVWTITAMYPSSAESNSSAQFEVKKYVLPNFEVKILVDKPYFLLTEKAFDLIVEASYVYGKSVQGVCYVRFAILDVDGTKKFLRGTEQQITLMEGKAEVSLTNERIASICLTFNLSMADLEGRHLYIAATVLETATGGLEEQELNTVKFVTSPYVVDLSKTERYFVPGMPFEVQVMVSHTDGSVAAMIPVTMDVQIDGAMQPSLATAKSDQNGVLSYSINAPATSKTLEISATAGEGKNSESSKVTVSAYQSSSQSYLHIKPKKNLPQNPYSLDFNLKPVTAKSEVINFLYYMALNKGQILFLRRVANAGLPSIQFTVTRDMIPSFRLVAYYYLRDEIVANSVWVDVEDSCEGKLHVTSKDNLMPGSPLELRIETDEEAQVTLAAVDTAVYTVNKKNKLTQKKVFQAMNEYDLGCTMGNGKDFKGVFEDAGLSFISSEISSKLREGYGCKIQPKRKKRALDFQTSINNKLEEFTDPKLKQCCRSGIALLPPHMKRTCDQRSSKVPDEKCRNALLTCCNFAAEQRKKYRRVTTGLGRTFFEDDEEELFDEDPILARTDFAETWLWKTVNVHKSHKEHSYVPHSITTWEIQAISVSKGGGFCIAEPFRVKVFKPFHIYLPLPYSVKRFEQLEIRPTLYNYVSEDMQTLVSLEATEGLCSPATSGREGEYKVLVPKNSAVAVPFSIVPMAKKKIPITVLAKAPEGHSDKITKILKIVREGVAKVEEITYSLDTNDLQGRAFTIPGAKPSNLIPDENVRISVRASAENSIETVNNSLSADGVNRLIRVPTGCAEQTMMKLAPAVYAMKYLDDTEQWTQLGPERRDEALEAMNGGHTRLLLFTKDDGSYGAFKTTPSSTWLTAFVAKTLSICRNHIHINHDTILTAVNFVMKHQVDSSGAFRDPAPVGQREMQGGLGGLEGEVALTAFVAIALHHTMDVHTGPDKSKVRLSIEKAAQYLQQKLPSLQRPYTVAITAYALTLVSDNDSAKKEAHSYLMKFATESEGE</sequence>
<dbReference type="FunFam" id="6.20.50.160:FF:000001">
    <property type="entry name" value="Complement component 4"/>
    <property type="match status" value="1"/>
</dbReference>
<dbReference type="FunFam" id="2.60.40.1940:FF:000001">
    <property type="entry name" value="Complement component C3"/>
    <property type="match status" value="1"/>
</dbReference>
<dbReference type="SUPFAM" id="SSF48239">
    <property type="entry name" value="Terpenoid cyclases/Protein prenyltransferases"/>
    <property type="match status" value="1"/>
</dbReference>
<dbReference type="Pfam" id="PF17791">
    <property type="entry name" value="MG3"/>
    <property type="match status" value="1"/>
</dbReference>
<dbReference type="Gene3D" id="1.50.10.20">
    <property type="match status" value="1"/>
</dbReference>
<dbReference type="Pfam" id="PF17789">
    <property type="entry name" value="MG4"/>
    <property type="match status" value="1"/>
</dbReference>
<dbReference type="InterPro" id="IPR001599">
    <property type="entry name" value="Macroglobln_a2"/>
</dbReference>
<evidence type="ECO:0000313" key="5">
    <source>
        <dbReference type="EMBL" id="KAJ1134675.1"/>
    </source>
</evidence>
<evidence type="ECO:0000259" key="4">
    <source>
        <dbReference type="PROSITE" id="PS01178"/>
    </source>
</evidence>
<dbReference type="InterPro" id="IPR011626">
    <property type="entry name" value="Alpha-macroglobulin_TED"/>
</dbReference>
<proteinExistence type="predicted"/>
<dbReference type="PROSITE" id="PS00477">
    <property type="entry name" value="ALPHA_2_MACROGLOBULIN"/>
    <property type="match status" value="1"/>
</dbReference>
<accession>A0AAV7Q958</accession>
<feature type="domain" description="Anaphylatoxin-like" evidence="4">
    <location>
        <begin position="526"/>
        <end position="562"/>
    </location>
</feature>
<dbReference type="Proteomes" id="UP001066276">
    <property type="component" value="Chromosome 6"/>
</dbReference>
<dbReference type="SMART" id="SM01360">
    <property type="entry name" value="A2M"/>
    <property type="match status" value="1"/>
</dbReference>
<dbReference type="Gene3D" id="1.20.91.20">
    <property type="entry name" value="Anaphylotoxins (complement system)"/>
    <property type="match status" value="1"/>
</dbReference>
<dbReference type="Gene3D" id="2.60.40.10">
    <property type="entry name" value="Immunoglobulins"/>
    <property type="match status" value="2"/>
</dbReference>
<evidence type="ECO:0000256" key="3">
    <source>
        <dbReference type="ARBA" id="ARBA00023157"/>
    </source>
</evidence>
<protein>
    <recommendedName>
        <fullName evidence="4">Anaphylatoxin-like domain-containing protein</fullName>
    </recommendedName>
</protein>
<comment type="caution">
    <text evidence="5">The sequence shown here is derived from an EMBL/GenBank/DDBJ whole genome shotgun (WGS) entry which is preliminary data.</text>
</comment>
<keyword evidence="2" id="KW-0964">Secreted</keyword>
<gene>
    <name evidence="5" type="ORF">NDU88_001124</name>
</gene>
<dbReference type="Gene3D" id="6.20.50.160">
    <property type="match status" value="1"/>
</dbReference>
<dbReference type="InterPro" id="IPR041555">
    <property type="entry name" value="MG3"/>
</dbReference>